<dbReference type="KEGG" id="cqu:CpipJ_CPIJ014644"/>
<dbReference type="eggNOG" id="KOG2098">
    <property type="taxonomic scope" value="Eukaryota"/>
</dbReference>
<evidence type="ECO:0000313" key="3">
    <source>
        <dbReference type="Proteomes" id="UP000002320"/>
    </source>
</evidence>
<gene>
    <name evidence="2" type="primary">6047900</name>
    <name evidence="1" type="ORF">CpipJ_CPIJ014644</name>
</gene>
<dbReference type="EnsemblMetazoa" id="CPIJ014644-RA">
    <property type="protein sequence ID" value="CPIJ014644-PA"/>
    <property type="gene ID" value="CPIJ014644"/>
</dbReference>
<name>B0X5H1_CULQU</name>
<organism>
    <name type="scientific">Culex quinquefasciatus</name>
    <name type="common">Southern house mosquito</name>
    <name type="synonym">Culex pungens</name>
    <dbReference type="NCBI Taxonomy" id="7176"/>
    <lineage>
        <taxon>Eukaryota</taxon>
        <taxon>Metazoa</taxon>
        <taxon>Ecdysozoa</taxon>
        <taxon>Arthropoda</taxon>
        <taxon>Hexapoda</taxon>
        <taxon>Insecta</taxon>
        <taxon>Pterygota</taxon>
        <taxon>Neoptera</taxon>
        <taxon>Endopterygota</taxon>
        <taxon>Diptera</taxon>
        <taxon>Nematocera</taxon>
        <taxon>Culicoidea</taxon>
        <taxon>Culicidae</taxon>
        <taxon>Culicinae</taxon>
        <taxon>Culicini</taxon>
        <taxon>Culex</taxon>
        <taxon>Culex</taxon>
    </lineage>
</organism>
<dbReference type="EMBL" id="DS232378">
    <property type="protein sequence ID" value="EDS40856.1"/>
    <property type="molecule type" value="Genomic_DNA"/>
</dbReference>
<dbReference type="VEuPathDB" id="VectorBase:CPIJ014644"/>
<accession>B0X5H1</accession>
<reference evidence="2" key="2">
    <citation type="submission" date="2021-02" db="UniProtKB">
        <authorList>
            <consortium name="EnsemblMetazoa"/>
        </authorList>
    </citation>
    <scope>IDENTIFICATION</scope>
    <source>
        <strain evidence="2">JHB</strain>
    </source>
</reference>
<dbReference type="OrthoDB" id="10262526at2759"/>
<dbReference type="GO" id="GO:0032259">
    <property type="term" value="P:methylation"/>
    <property type="evidence" value="ECO:0007669"/>
    <property type="project" value="UniProtKB-KW"/>
</dbReference>
<dbReference type="VEuPathDB" id="VectorBase:CQUJHB006086"/>
<keyword evidence="1" id="KW-0489">Methyltransferase</keyword>
<evidence type="ECO:0000313" key="2">
    <source>
        <dbReference type="EnsemblMetazoa" id="CPIJ014644-PA"/>
    </source>
</evidence>
<evidence type="ECO:0000313" key="1">
    <source>
        <dbReference type="EMBL" id="EDS40856.1"/>
    </source>
</evidence>
<reference evidence="1" key="1">
    <citation type="submission" date="2007-03" db="EMBL/GenBank/DDBJ databases">
        <title>Annotation of Culex pipiens quinquefasciatus.</title>
        <authorList>
            <consortium name="The Broad Institute Genome Sequencing Platform"/>
            <person name="Atkinson P.W."/>
            <person name="Hemingway J."/>
            <person name="Christensen B.M."/>
            <person name="Higgs S."/>
            <person name="Kodira C."/>
            <person name="Hannick L."/>
            <person name="Megy K."/>
            <person name="O'Leary S."/>
            <person name="Pearson M."/>
            <person name="Haas B.J."/>
            <person name="Mauceli E."/>
            <person name="Wortman J.R."/>
            <person name="Lee N.H."/>
            <person name="Guigo R."/>
            <person name="Stanke M."/>
            <person name="Alvarado L."/>
            <person name="Amedeo P."/>
            <person name="Antoine C.H."/>
            <person name="Arensburger P."/>
            <person name="Bidwell S.L."/>
            <person name="Crawford M."/>
            <person name="Camaro F."/>
            <person name="Devon K."/>
            <person name="Engels R."/>
            <person name="Hammond M."/>
            <person name="Howarth C."/>
            <person name="Koehrsen M."/>
            <person name="Lawson D."/>
            <person name="Montgomery P."/>
            <person name="Nene V."/>
            <person name="Nusbaum C."/>
            <person name="Puiu D."/>
            <person name="Romero-Severson J."/>
            <person name="Severson D.W."/>
            <person name="Shumway M."/>
            <person name="Sisk P."/>
            <person name="Stolte C."/>
            <person name="Zeng Q."/>
            <person name="Eisenstadt E."/>
            <person name="Fraser-Liggett C."/>
            <person name="Strausberg R."/>
            <person name="Galagan J."/>
            <person name="Birren B."/>
            <person name="Collins F.H."/>
        </authorList>
    </citation>
    <scope>NUCLEOTIDE SEQUENCE [LARGE SCALE GENOMIC DNA]</scope>
    <source>
        <strain evidence="1">JHB</strain>
    </source>
</reference>
<keyword evidence="3" id="KW-1185">Reference proteome</keyword>
<dbReference type="Proteomes" id="UP000002320">
    <property type="component" value="Unassembled WGS sequence"/>
</dbReference>
<sequence length="96" mass="11214">MFDPETSLLEAKRVKNDPCAILYPSQLIQCDLRYLEMNTHGNFDDGMRQLVVPALQPDGHFFLWITGRAMKLVDEHRFRLFGRGVEEPGCNCYWHN</sequence>
<keyword evidence="1" id="KW-0808">Transferase</keyword>
<dbReference type="HOGENOM" id="CLU_2361784_0_0_1"/>
<dbReference type="GO" id="GO:0008168">
    <property type="term" value="F:methyltransferase activity"/>
    <property type="evidence" value="ECO:0007669"/>
    <property type="project" value="UniProtKB-KW"/>
</dbReference>
<proteinExistence type="predicted"/>
<protein>
    <submittedName>
        <fullName evidence="1 2">N6-adenosine-methyltransferase IME4</fullName>
    </submittedName>
</protein>
<dbReference type="STRING" id="7176.B0X5H1"/>
<dbReference type="AlphaFoldDB" id="B0X5H1"/>
<dbReference type="InParanoid" id="B0X5H1"/>